<keyword evidence="2" id="KW-0732">Signal</keyword>
<protein>
    <submittedName>
        <fullName evidence="6">Planctomycete cytochrome C</fullName>
    </submittedName>
</protein>
<dbReference type="OrthoDB" id="220405at2"/>
<gene>
    <name evidence="6" type="ORF">Pla8534_04700</name>
</gene>
<dbReference type="EMBL" id="CP036433">
    <property type="protein sequence ID" value="QDU92722.1"/>
    <property type="molecule type" value="Genomic_DNA"/>
</dbReference>
<evidence type="ECO:0000259" key="4">
    <source>
        <dbReference type="Pfam" id="PF07587"/>
    </source>
</evidence>
<dbReference type="PANTHER" id="PTHR35889">
    <property type="entry name" value="CYCLOINULO-OLIGOSACCHARIDE FRUCTANOTRANSFERASE-RELATED"/>
    <property type="match status" value="1"/>
</dbReference>
<dbReference type="KEGG" id="lcre:Pla8534_04700"/>
<feature type="domain" description="DUF1549" evidence="3">
    <location>
        <begin position="180"/>
        <end position="386"/>
    </location>
</feature>
<dbReference type="Pfam" id="PF07635">
    <property type="entry name" value="PSCyt1"/>
    <property type="match status" value="1"/>
</dbReference>
<dbReference type="Proteomes" id="UP000317648">
    <property type="component" value="Chromosome"/>
</dbReference>
<name>A0A518DLL5_9BACT</name>
<evidence type="ECO:0000256" key="1">
    <source>
        <dbReference type="SAM" id="MobiDB-lite"/>
    </source>
</evidence>
<dbReference type="AlphaFoldDB" id="A0A518DLL5"/>
<dbReference type="Pfam" id="PF07583">
    <property type="entry name" value="PSCyt2"/>
    <property type="match status" value="1"/>
</dbReference>
<organism evidence="6 7">
    <name type="scientific">Lignipirellula cremea</name>
    <dbReference type="NCBI Taxonomy" id="2528010"/>
    <lineage>
        <taxon>Bacteria</taxon>
        <taxon>Pseudomonadati</taxon>
        <taxon>Planctomycetota</taxon>
        <taxon>Planctomycetia</taxon>
        <taxon>Pirellulales</taxon>
        <taxon>Pirellulaceae</taxon>
        <taxon>Lignipirellula</taxon>
    </lineage>
</organism>
<reference evidence="6 7" key="1">
    <citation type="submission" date="2019-02" db="EMBL/GenBank/DDBJ databases">
        <title>Deep-cultivation of Planctomycetes and their phenomic and genomic characterization uncovers novel biology.</title>
        <authorList>
            <person name="Wiegand S."/>
            <person name="Jogler M."/>
            <person name="Boedeker C."/>
            <person name="Pinto D."/>
            <person name="Vollmers J."/>
            <person name="Rivas-Marin E."/>
            <person name="Kohn T."/>
            <person name="Peeters S.H."/>
            <person name="Heuer A."/>
            <person name="Rast P."/>
            <person name="Oberbeckmann S."/>
            <person name="Bunk B."/>
            <person name="Jeske O."/>
            <person name="Meyerdierks A."/>
            <person name="Storesund J.E."/>
            <person name="Kallscheuer N."/>
            <person name="Luecker S."/>
            <person name="Lage O.M."/>
            <person name="Pohl T."/>
            <person name="Merkel B.J."/>
            <person name="Hornburger P."/>
            <person name="Mueller R.-W."/>
            <person name="Bruemmer F."/>
            <person name="Labrenz M."/>
            <person name="Spormann A.M."/>
            <person name="Op den Camp H."/>
            <person name="Overmann J."/>
            <person name="Amann R."/>
            <person name="Jetten M.S.M."/>
            <person name="Mascher T."/>
            <person name="Medema M.H."/>
            <person name="Devos D.P."/>
            <person name="Kaster A.-K."/>
            <person name="Ovreas L."/>
            <person name="Rohde M."/>
            <person name="Galperin M.Y."/>
            <person name="Jogler C."/>
        </authorList>
    </citation>
    <scope>NUCLEOTIDE SEQUENCE [LARGE SCALE GENOMIC DNA]</scope>
    <source>
        <strain evidence="6 7">Pla85_3_4</strain>
    </source>
</reference>
<feature type="chain" id="PRO_5021882024" evidence="2">
    <location>
        <begin position="30"/>
        <end position="995"/>
    </location>
</feature>
<dbReference type="RefSeq" id="WP_145048926.1">
    <property type="nucleotide sequence ID" value="NZ_CP036433.1"/>
</dbReference>
<feature type="signal peptide" evidence="2">
    <location>
        <begin position="1"/>
        <end position="29"/>
    </location>
</feature>
<feature type="domain" description="Cytochrome C Planctomycete-type" evidence="5">
    <location>
        <begin position="52"/>
        <end position="112"/>
    </location>
</feature>
<evidence type="ECO:0000256" key="2">
    <source>
        <dbReference type="SAM" id="SignalP"/>
    </source>
</evidence>
<keyword evidence="7" id="KW-1185">Reference proteome</keyword>
<dbReference type="PANTHER" id="PTHR35889:SF3">
    <property type="entry name" value="F-BOX DOMAIN-CONTAINING PROTEIN"/>
    <property type="match status" value="1"/>
</dbReference>
<dbReference type="InterPro" id="IPR022655">
    <property type="entry name" value="DUF1553"/>
</dbReference>
<sequence precursor="true">MKRSHFALFAVGLLTCAVASSFGLSPARAAEPDAVGLELFEKKIRPVLNESCYECHSAAAAKAGKLQAELMLDSREAIRKGGESGPAVVPGNVAESLLVSALRHENFQMPPKTKLPEEVIAHFVKWIELGAPDPRNDAPPPRESAPTIDIAAAKQFWSFRPLAESELPAAPASDWVRTDIDRFILAKLAEKQITPNPTIDREKLIRRVYFDLWGLPPSPDEVAAFAADDKPDAYERLLDRLLDSPRYGERWAQHWLDLARFAESNGYAFDKDRPAAFHYRDFVIRALNTDMPYDQFIHWQIAGDQLEPQDPLAQAATGFLAAGTFTSQQTQKERERSRYEQLDDIIATVGASTLGLTIGCARCHDHKFDPIPTRDYYRLIAAFAEVGFQDFDYDPQPEATRQAKAAFDQEHQPFLDARKKFEQEELPARFQAWEGSKNAAPSPWQLGPWQRLGPFPAADFKAAYNQAFAPEKGVNLTQEYDGLRWQAQPQWSDGQVHALQSGDFSALYLFRTIEVTAATTVDISLGHGDAIKVFLNGKQVLAKETVGEAAADQSEVKLALTPGRNELLLKVINAEGASGFYFQPKPAEIPKNIEEILKLAVDKRDAKQQNALHVWFAPRDADWVKLELATQEHLKQQPQPDITKIYAARDGGVTYNFGADTRKVYFLARGNSNTRQGLASPSFLQVLMRGESQERQWLASDPTAPSPDSPEAAAADNDILPRVGLAHWLTDTERGAGELLARVIVNRLWQHHLGRGIVATPSDFGSQGARPTHPELLDYLAGELIRVGWRLKPIHKLIMTSSVYRQAGKTNPAALQADPDNLLWWRRPSRRLEAEAIRDTLLAVSGSLDQKMYGPGSLDEANPRRSVYLTVKRSKLIPLLQLFDAPDAIQSIGDRNVTTVPPQALAMMNSPLVRQLAEKFARRVRPQADKPLEKVVRDAYQTALCRSPRPEELDMMTRMIEGQAEIYGGNETAQQTAVADFCQLVMCLNEFIFID</sequence>
<evidence type="ECO:0000259" key="5">
    <source>
        <dbReference type="Pfam" id="PF07635"/>
    </source>
</evidence>
<feature type="region of interest" description="Disordered" evidence="1">
    <location>
        <begin position="695"/>
        <end position="714"/>
    </location>
</feature>
<evidence type="ECO:0000313" key="6">
    <source>
        <dbReference type="EMBL" id="QDU92722.1"/>
    </source>
</evidence>
<evidence type="ECO:0000313" key="7">
    <source>
        <dbReference type="Proteomes" id="UP000317648"/>
    </source>
</evidence>
<proteinExistence type="predicted"/>
<evidence type="ECO:0000259" key="3">
    <source>
        <dbReference type="Pfam" id="PF07583"/>
    </source>
</evidence>
<accession>A0A518DLL5</accession>
<dbReference type="Pfam" id="PF07587">
    <property type="entry name" value="PSD1"/>
    <property type="match status" value="1"/>
</dbReference>
<feature type="domain" description="DUF1553" evidence="4">
    <location>
        <begin position="722"/>
        <end position="959"/>
    </location>
</feature>
<dbReference type="InterPro" id="IPR011444">
    <property type="entry name" value="DUF1549"/>
</dbReference>
<dbReference type="InterPro" id="IPR011429">
    <property type="entry name" value="Cyt_c_Planctomycete-type"/>
</dbReference>